<organism evidence="5 6">
    <name type="scientific">Octodon degus</name>
    <name type="common">Degu</name>
    <name type="synonym">Sciurus degus</name>
    <dbReference type="NCBI Taxonomy" id="10160"/>
    <lineage>
        <taxon>Eukaryota</taxon>
        <taxon>Metazoa</taxon>
        <taxon>Chordata</taxon>
        <taxon>Craniata</taxon>
        <taxon>Vertebrata</taxon>
        <taxon>Euteleostomi</taxon>
        <taxon>Mammalia</taxon>
        <taxon>Eutheria</taxon>
        <taxon>Euarchontoglires</taxon>
        <taxon>Glires</taxon>
        <taxon>Rodentia</taxon>
        <taxon>Hystricomorpha</taxon>
        <taxon>Octodontidae</taxon>
        <taxon>Octodon</taxon>
    </lineage>
</organism>
<feature type="signal peptide" evidence="3">
    <location>
        <begin position="1"/>
        <end position="22"/>
    </location>
</feature>
<dbReference type="GO" id="GO:0031982">
    <property type="term" value="C:vesicle"/>
    <property type="evidence" value="ECO:0007669"/>
    <property type="project" value="TreeGrafter"/>
</dbReference>
<evidence type="ECO:0000256" key="1">
    <source>
        <dbReference type="ARBA" id="ARBA00009403"/>
    </source>
</evidence>
<dbReference type="OrthoDB" id="1908104at2759"/>
<dbReference type="PROSITE" id="PS00287">
    <property type="entry name" value="CYSTATIN"/>
    <property type="match status" value="1"/>
</dbReference>
<evidence type="ECO:0000256" key="2">
    <source>
        <dbReference type="ARBA" id="ARBA00023157"/>
    </source>
</evidence>
<dbReference type="InterPro" id="IPR000010">
    <property type="entry name" value="Cystatin_dom"/>
</dbReference>
<feature type="domain" description="Cystatin" evidence="4">
    <location>
        <begin position="36"/>
        <end position="143"/>
    </location>
</feature>
<reference evidence="6" key="1">
    <citation type="submission" date="2025-08" db="UniProtKB">
        <authorList>
            <consortium name="RefSeq"/>
        </authorList>
    </citation>
    <scope>IDENTIFICATION</scope>
</reference>
<evidence type="ECO:0000259" key="4">
    <source>
        <dbReference type="SMART" id="SM00043"/>
    </source>
</evidence>
<dbReference type="Gene3D" id="3.10.450.10">
    <property type="match status" value="1"/>
</dbReference>
<keyword evidence="2" id="KW-1015">Disulfide bond</keyword>
<dbReference type="RefSeq" id="XP_004635719.3">
    <property type="nucleotide sequence ID" value="XM_004635662.3"/>
</dbReference>
<keyword evidence="3" id="KW-0732">Signal</keyword>
<evidence type="ECO:0000313" key="5">
    <source>
        <dbReference type="Proteomes" id="UP000515203"/>
    </source>
</evidence>
<evidence type="ECO:0000256" key="3">
    <source>
        <dbReference type="SAM" id="SignalP"/>
    </source>
</evidence>
<dbReference type="GeneID" id="101562333"/>
<dbReference type="InterPro" id="IPR046350">
    <property type="entry name" value="Cystatin_sf"/>
</dbReference>
<dbReference type="PANTHER" id="PTHR46186:SF4">
    <property type="entry name" value="CYSTATIN 10"/>
    <property type="match status" value="1"/>
</dbReference>
<keyword evidence="5" id="KW-1185">Reference proteome</keyword>
<protein>
    <submittedName>
        <fullName evidence="6">Cystatin-C-like isoform X1</fullName>
    </submittedName>
</protein>
<dbReference type="GO" id="GO:0005737">
    <property type="term" value="C:cytoplasm"/>
    <property type="evidence" value="ECO:0007669"/>
    <property type="project" value="TreeGrafter"/>
</dbReference>
<sequence length="145" mass="16444">MAMASSLRVPLLLLAALLLGLAMTPMALLSSRSSLHLMGNLEDGDPNDEEVQYVVDFALEEYNQGSQDPYLFRLSRVVRVRQQVAAGMNYYLDVEIGRTTCAKDQPTQDDCPFSEEPQKQLCSFKVYFRAWEHYLVLTSSRCQKV</sequence>
<dbReference type="SUPFAM" id="SSF54403">
    <property type="entry name" value="Cystatin/monellin"/>
    <property type="match status" value="1"/>
</dbReference>
<accession>A0A6P3F053</accession>
<feature type="chain" id="PRO_5027819600" evidence="3">
    <location>
        <begin position="23"/>
        <end position="145"/>
    </location>
</feature>
<dbReference type="Pfam" id="PF00031">
    <property type="entry name" value="Cystatin"/>
    <property type="match status" value="1"/>
</dbReference>
<dbReference type="PANTHER" id="PTHR46186">
    <property type="entry name" value="CYSTATIN"/>
    <property type="match status" value="1"/>
</dbReference>
<evidence type="ECO:0000313" key="6">
    <source>
        <dbReference type="RefSeq" id="XP_004635719.3"/>
    </source>
</evidence>
<dbReference type="AlphaFoldDB" id="A0A6P3F053"/>
<comment type="similarity">
    <text evidence="1">Belongs to the cystatin family.</text>
</comment>
<dbReference type="InterPro" id="IPR018073">
    <property type="entry name" value="Prot_inh_cystat_CS"/>
</dbReference>
<proteinExistence type="inferred from homology"/>
<gene>
    <name evidence="6" type="primary">LOC101562333</name>
</gene>
<dbReference type="GO" id="GO:0004869">
    <property type="term" value="F:cysteine-type endopeptidase inhibitor activity"/>
    <property type="evidence" value="ECO:0007669"/>
    <property type="project" value="InterPro"/>
</dbReference>
<dbReference type="FunFam" id="3.10.450.10:FF:000004">
    <property type="entry name" value="Cystatin C"/>
    <property type="match status" value="1"/>
</dbReference>
<dbReference type="GO" id="GO:0005615">
    <property type="term" value="C:extracellular space"/>
    <property type="evidence" value="ECO:0007669"/>
    <property type="project" value="TreeGrafter"/>
</dbReference>
<dbReference type="CDD" id="cd00042">
    <property type="entry name" value="CY"/>
    <property type="match status" value="1"/>
</dbReference>
<dbReference type="InParanoid" id="A0A6P3F053"/>
<dbReference type="SMART" id="SM00043">
    <property type="entry name" value="CY"/>
    <property type="match status" value="1"/>
</dbReference>
<name>A0A6P3F053_OCTDE</name>
<dbReference type="Proteomes" id="UP000515203">
    <property type="component" value="Unplaced"/>
</dbReference>